<sequence length="369" mass="39843">MIVASLVDSSYSVCDFEAIFNFGDSNSDTGGFNTAFPAQPGPYGMTYFRKPVGRASDGRLIVDFLAHGLGLPYLSPYLQSIGSDYTHGANFASSASTVLPPTTSFFVSGLSPFSLSIQLKQMKQFKARVDEFHQSGTSMSHGGSSGAKIPSPDIFGKAIYTFYIGQNDFTSKIASTGSVDGVRNYLPQIVSQIGAAIKELYAQGGRTFMVFNLGPVGCYPGYLVKLPHAASDLDEFGCIPSCNSAVSDFNMMLKETLSQTRKSLPNASLIHVDTHSALLELFRHPTYYGLKDGTRACCGHGGGFYNFDPKVLCGNMIASVCDEPQNYVSWDGIHFTEAANKIVAHAILNGSLFYPPFPLHERCDLQPIG</sequence>
<evidence type="ECO:0000313" key="6">
    <source>
        <dbReference type="Proteomes" id="UP001603857"/>
    </source>
</evidence>
<dbReference type="Proteomes" id="UP001603857">
    <property type="component" value="Unassembled WGS sequence"/>
</dbReference>
<comment type="similarity">
    <text evidence="1">Belongs to the 'GDSL' lipolytic enzyme family.</text>
</comment>
<protein>
    <recommendedName>
        <fullName evidence="7">GDSL esterase/lipase</fullName>
    </recommendedName>
</protein>
<evidence type="ECO:0000256" key="1">
    <source>
        <dbReference type="ARBA" id="ARBA00008668"/>
    </source>
</evidence>
<dbReference type="CDD" id="cd01837">
    <property type="entry name" value="SGNH_plant_lipase_like"/>
    <property type="match status" value="1"/>
</dbReference>
<proteinExistence type="inferred from homology"/>
<dbReference type="GO" id="GO:0016787">
    <property type="term" value="F:hydrolase activity"/>
    <property type="evidence" value="ECO:0007669"/>
    <property type="project" value="UniProtKB-KW"/>
</dbReference>
<gene>
    <name evidence="5" type="ORF">Fmac_010565</name>
</gene>
<dbReference type="PANTHER" id="PTHR22835">
    <property type="entry name" value="ZINC FINGER FYVE DOMAIN CONTAINING PROTEIN"/>
    <property type="match status" value="1"/>
</dbReference>
<keyword evidence="4" id="KW-0325">Glycoprotein</keyword>
<keyword evidence="2" id="KW-0732">Signal</keyword>
<organism evidence="5 6">
    <name type="scientific">Flemingia macrophylla</name>
    <dbReference type="NCBI Taxonomy" id="520843"/>
    <lineage>
        <taxon>Eukaryota</taxon>
        <taxon>Viridiplantae</taxon>
        <taxon>Streptophyta</taxon>
        <taxon>Embryophyta</taxon>
        <taxon>Tracheophyta</taxon>
        <taxon>Spermatophyta</taxon>
        <taxon>Magnoliopsida</taxon>
        <taxon>eudicotyledons</taxon>
        <taxon>Gunneridae</taxon>
        <taxon>Pentapetalae</taxon>
        <taxon>rosids</taxon>
        <taxon>fabids</taxon>
        <taxon>Fabales</taxon>
        <taxon>Fabaceae</taxon>
        <taxon>Papilionoideae</taxon>
        <taxon>50 kb inversion clade</taxon>
        <taxon>NPAAA clade</taxon>
        <taxon>indigoferoid/millettioid clade</taxon>
        <taxon>Phaseoleae</taxon>
        <taxon>Flemingia</taxon>
    </lineage>
</organism>
<evidence type="ECO:0000256" key="4">
    <source>
        <dbReference type="ARBA" id="ARBA00023180"/>
    </source>
</evidence>
<evidence type="ECO:0000256" key="3">
    <source>
        <dbReference type="ARBA" id="ARBA00022801"/>
    </source>
</evidence>
<reference evidence="5 6" key="1">
    <citation type="submission" date="2024-08" db="EMBL/GenBank/DDBJ databases">
        <title>Insights into the chromosomal genome structure of Flemingia macrophylla.</title>
        <authorList>
            <person name="Ding Y."/>
            <person name="Zhao Y."/>
            <person name="Bi W."/>
            <person name="Wu M."/>
            <person name="Zhao G."/>
            <person name="Gong Y."/>
            <person name="Li W."/>
            <person name="Zhang P."/>
        </authorList>
    </citation>
    <scope>NUCLEOTIDE SEQUENCE [LARGE SCALE GENOMIC DNA]</scope>
    <source>
        <strain evidence="5">DYQJB</strain>
        <tissue evidence="5">Leaf</tissue>
    </source>
</reference>
<keyword evidence="6" id="KW-1185">Reference proteome</keyword>
<dbReference type="SUPFAM" id="SSF52266">
    <property type="entry name" value="SGNH hydrolase"/>
    <property type="match status" value="1"/>
</dbReference>
<evidence type="ECO:0000256" key="2">
    <source>
        <dbReference type="ARBA" id="ARBA00022729"/>
    </source>
</evidence>
<evidence type="ECO:0000313" key="5">
    <source>
        <dbReference type="EMBL" id="KAL2336119.1"/>
    </source>
</evidence>
<keyword evidence="3" id="KW-0378">Hydrolase</keyword>
<dbReference type="InterPro" id="IPR035669">
    <property type="entry name" value="SGNH_plant_lipase-like"/>
</dbReference>
<dbReference type="InterPro" id="IPR036514">
    <property type="entry name" value="SGNH_hydro_sf"/>
</dbReference>
<dbReference type="Gene3D" id="3.40.50.1110">
    <property type="entry name" value="SGNH hydrolase"/>
    <property type="match status" value="1"/>
</dbReference>
<accession>A0ABD1MJY8</accession>
<name>A0ABD1MJY8_9FABA</name>
<comment type="caution">
    <text evidence="5">The sequence shown here is derived from an EMBL/GenBank/DDBJ whole genome shotgun (WGS) entry which is preliminary data.</text>
</comment>
<dbReference type="PANTHER" id="PTHR22835:SF509">
    <property type="entry name" value="GDSL-LIKE LIPASE_ACYLHYDROLASE"/>
    <property type="match status" value="1"/>
</dbReference>
<dbReference type="Pfam" id="PF00657">
    <property type="entry name" value="Lipase_GDSL"/>
    <property type="match status" value="1"/>
</dbReference>
<evidence type="ECO:0008006" key="7">
    <source>
        <dbReference type="Google" id="ProtNLM"/>
    </source>
</evidence>
<dbReference type="InterPro" id="IPR001087">
    <property type="entry name" value="GDSL"/>
</dbReference>
<dbReference type="AlphaFoldDB" id="A0ABD1MJY8"/>
<dbReference type="EMBL" id="JBGMDY010000004">
    <property type="protein sequence ID" value="KAL2336119.1"/>
    <property type="molecule type" value="Genomic_DNA"/>
</dbReference>